<feature type="transmembrane region" description="Helical" evidence="8">
    <location>
        <begin position="357"/>
        <end position="375"/>
    </location>
</feature>
<keyword evidence="5 8" id="KW-1133">Transmembrane helix</keyword>
<feature type="transmembrane region" description="Helical" evidence="8">
    <location>
        <begin position="159"/>
        <end position="177"/>
    </location>
</feature>
<accession>A0A2V0NUB2</accession>
<keyword evidence="7" id="KW-0325">Glycoprotein</keyword>
<evidence type="ECO:0000256" key="3">
    <source>
        <dbReference type="ARBA" id="ARBA00022679"/>
    </source>
</evidence>
<organism evidence="10 11">
    <name type="scientific">Raphidocelis subcapitata</name>
    <dbReference type="NCBI Taxonomy" id="307507"/>
    <lineage>
        <taxon>Eukaryota</taxon>
        <taxon>Viridiplantae</taxon>
        <taxon>Chlorophyta</taxon>
        <taxon>core chlorophytes</taxon>
        <taxon>Chlorophyceae</taxon>
        <taxon>CS clade</taxon>
        <taxon>Sphaeropleales</taxon>
        <taxon>Selenastraceae</taxon>
        <taxon>Raphidocelis</taxon>
    </lineage>
</organism>
<dbReference type="GO" id="GO:0005794">
    <property type="term" value="C:Golgi apparatus"/>
    <property type="evidence" value="ECO:0007669"/>
    <property type="project" value="TreeGrafter"/>
</dbReference>
<feature type="transmembrane region" description="Helical" evidence="8">
    <location>
        <begin position="244"/>
        <end position="262"/>
    </location>
</feature>
<reference evidence="10 11" key="1">
    <citation type="journal article" date="2018" name="Sci. Rep.">
        <title>Raphidocelis subcapitata (=Pseudokirchneriella subcapitata) provides an insight into genome evolution and environmental adaptations in the Sphaeropleales.</title>
        <authorList>
            <person name="Suzuki S."/>
            <person name="Yamaguchi H."/>
            <person name="Nakajima N."/>
            <person name="Kawachi M."/>
        </authorList>
    </citation>
    <scope>NUCLEOTIDE SEQUENCE [LARGE SCALE GENOMIC DNA]</scope>
    <source>
        <strain evidence="10 11">NIES-35</strain>
    </source>
</reference>
<feature type="transmembrane region" description="Helical" evidence="8">
    <location>
        <begin position="530"/>
        <end position="554"/>
    </location>
</feature>
<dbReference type="InParanoid" id="A0A2V0NUB2"/>
<feature type="transmembrane region" description="Helical" evidence="8">
    <location>
        <begin position="23"/>
        <end position="45"/>
    </location>
</feature>
<name>A0A2V0NUB2_9CHLO</name>
<dbReference type="Proteomes" id="UP000247498">
    <property type="component" value="Unassembled WGS sequence"/>
</dbReference>
<dbReference type="GO" id="GO:0009834">
    <property type="term" value="P:plant-type secondary cell wall biogenesis"/>
    <property type="evidence" value="ECO:0007669"/>
    <property type="project" value="TreeGrafter"/>
</dbReference>
<evidence type="ECO:0000256" key="4">
    <source>
        <dbReference type="ARBA" id="ARBA00022692"/>
    </source>
</evidence>
<dbReference type="GO" id="GO:0010411">
    <property type="term" value="P:xyloglucan metabolic process"/>
    <property type="evidence" value="ECO:0007669"/>
    <property type="project" value="TreeGrafter"/>
</dbReference>
<feature type="domain" description="Cas1p 10 TM acyl transferase" evidence="9">
    <location>
        <begin position="116"/>
        <end position="526"/>
    </location>
</feature>
<dbReference type="PANTHER" id="PTHR13533:SF1">
    <property type="entry name" value="N-ACETYLNEURAMINATE 9-O-ACETYLTRANSFERASE"/>
    <property type="match status" value="1"/>
</dbReference>
<comment type="similarity">
    <text evidence="2">Belongs to the PC-esterase family. CASD1 subfamily.</text>
</comment>
<keyword evidence="3" id="KW-0808">Transferase</keyword>
<evidence type="ECO:0000256" key="1">
    <source>
        <dbReference type="ARBA" id="ARBA00004141"/>
    </source>
</evidence>
<dbReference type="PANTHER" id="PTHR13533">
    <property type="entry name" value="N-ACETYLNEURAMINATE 9-O-ACETYLTRANSFERASE"/>
    <property type="match status" value="1"/>
</dbReference>
<feature type="transmembrane region" description="Helical" evidence="8">
    <location>
        <begin position="449"/>
        <end position="467"/>
    </location>
</feature>
<keyword evidence="6 8" id="KW-0472">Membrane</keyword>
<feature type="transmembrane region" description="Helical" evidence="8">
    <location>
        <begin position="479"/>
        <end position="502"/>
    </location>
</feature>
<feature type="transmembrane region" description="Helical" evidence="8">
    <location>
        <begin position="387"/>
        <end position="407"/>
    </location>
</feature>
<protein>
    <submittedName>
        <fullName evidence="10">CAS1 domain-containing protein</fullName>
    </submittedName>
</protein>
<evidence type="ECO:0000256" key="5">
    <source>
        <dbReference type="ARBA" id="ARBA00022989"/>
    </source>
</evidence>
<comment type="caution">
    <text evidence="10">The sequence shown here is derived from an EMBL/GenBank/DDBJ whole genome shotgun (WGS) entry which is preliminary data.</text>
</comment>
<evidence type="ECO:0000313" key="10">
    <source>
        <dbReference type="EMBL" id="GBF88415.1"/>
    </source>
</evidence>
<evidence type="ECO:0000256" key="7">
    <source>
        <dbReference type="ARBA" id="ARBA00023180"/>
    </source>
</evidence>
<proteinExistence type="inferred from homology"/>
<dbReference type="OrthoDB" id="1932925at2759"/>
<gene>
    <name evidence="10" type="ORF">Rsub_01127</name>
</gene>
<feature type="transmembrane region" description="Helical" evidence="8">
    <location>
        <begin position="268"/>
        <end position="288"/>
    </location>
</feature>
<evidence type="ECO:0000313" key="11">
    <source>
        <dbReference type="Proteomes" id="UP000247498"/>
    </source>
</evidence>
<evidence type="ECO:0000256" key="8">
    <source>
        <dbReference type="SAM" id="Phobius"/>
    </source>
</evidence>
<dbReference type="GO" id="GO:0016020">
    <property type="term" value="C:membrane"/>
    <property type="evidence" value="ECO:0007669"/>
    <property type="project" value="UniProtKB-SubCell"/>
</dbReference>
<dbReference type="EMBL" id="BDRX01000005">
    <property type="protein sequence ID" value="GBF88415.1"/>
    <property type="molecule type" value="Genomic_DNA"/>
</dbReference>
<sequence>MGEVDLAAAAPEASAASVPSFSVGQVACLLTYLWALALYFYALLLHSRRPKTLPKVHISDAHLEKERAIAAAAAEAAPLVNGSSSSDGGAAAKPKGFFEDMGSSGLIQCVLMNQQALMDNKDTLLAIVEFGTIMLWFFLADRTDVLPASDKAYDRDLFLFIFLVLTIVAFSTSLQPVRTPLVLNRPQTEEWKGWMQVLFLLYHYFEAKEAYNAIRIFIAGYVWMTGFGNFSYYYRTGDFGIGRFCQMMWRLNFMVFFCCVVLQNEYMLYYICPMHTLFTVMVYAALALAPQLNKSHPWLWIKIAGCFLTVLIFWDIKAVFMAVWRPFDWFMGYTDPRNPEVDRMHEWFFRSSLDRYIWVYGMVCAMLHPMACKFLTSVDELPSPRRWTVRAAIVACTVAVFAVYYKSVYVLPKLEYNVLHPYTSWIPLTCWMIVRNLTPQLRTWSMRLYGWLGCITLETYLSQFHIWLRSSVPNGQPKYLLAIVPGYPLLNFAICTALYVFVSHRLFLVTNALKDAVVPHDNNRTLLRNIILMGVMMAACTAMGFFGHTLAYALS</sequence>
<dbReference type="GO" id="GO:0045492">
    <property type="term" value="P:xylan biosynthetic process"/>
    <property type="evidence" value="ECO:0007669"/>
    <property type="project" value="TreeGrafter"/>
</dbReference>
<evidence type="ECO:0000256" key="2">
    <source>
        <dbReference type="ARBA" id="ARBA00010666"/>
    </source>
</evidence>
<feature type="transmembrane region" description="Helical" evidence="8">
    <location>
        <begin position="300"/>
        <end position="324"/>
    </location>
</feature>
<dbReference type="AlphaFoldDB" id="A0A2V0NUB2"/>
<feature type="transmembrane region" description="Helical" evidence="8">
    <location>
        <begin position="211"/>
        <end position="232"/>
    </location>
</feature>
<evidence type="ECO:0000256" key="6">
    <source>
        <dbReference type="ARBA" id="ARBA00023136"/>
    </source>
</evidence>
<evidence type="ECO:0000259" key="9">
    <source>
        <dbReference type="Pfam" id="PF07779"/>
    </source>
</evidence>
<dbReference type="Pfam" id="PF07779">
    <property type="entry name" value="Cas1_AcylT"/>
    <property type="match status" value="1"/>
</dbReference>
<feature type="transmembrane region" description="Helical" evidence="8">
    <location>
        <begin position="122"/>
        <end position="139"/>
    </location>
</feature>
<dbReference type="InterPro" id="IPR012419">
    <property type="entry name" value="Cas1_AcylTrans_dom"/>
</dbReference>
<comment type="subcellular location">
    <subcellularLocation>
        <location evidence="1">Membrane</location>
        <topology evidence="1">Multi-pass membrane protein</topology>
    </subcellularLocation>
</comment>
<dbReference type="GO" id="GO:0016407">
    <property type="term" value="F:acetyltransferase activity"/>
    <property type="evidence" value="ECO:0007669"/>
    <property type="project" value="TreeGrafter"/>
</dbReference>
<keyword evidence="11" id="KW-1185">Reference proteome</keyword>
<keyword evidence="4 8" id="KW-0812">Transmembrane</keyword>
<dbReference type="FunCoup" id="A0A2V0NUB2">
    <property type="interactions" value="1306"/>
</dbReference>